<evidence type="ECO:0000256" key="2">
    <source>
        <dbReference type="ARBA" id="ARBA00022840"/>
    </source>
</evidence>
<dbReference type="GO" id="GO:0004672">
    <property type="term" value="F:protein kinase activity"/>
    <property type="evidence" value="ECO:0007669"/>
    <property type="project" value="InterPro"/>
</dbReference>
<organism evidence="4">
    <name type="scientific">Lotharella oceanica</name>
    <dbReference type="NCBI Taxonomy" id="641309"/>
    <lineage>
        <taxon>Eukaryota</taxon>
        <taxon>Sar</taxon>
        <taxon>Rhizaria</taxon>
        <taxon>Cercozoa</taxon>
        <taxon>Chlorarachniophyceae</taxon>
        <taxon>Lotharella</taxon>
    </lineage>
</organism>
<feature type="domain" description="Protein kinase" evidence="3">
    <location>
        <begin position="10"/>
        <end position="217"/>
    </location>
</feature>
<dbReference type="InterPro" id="IPR000719">
    <property type="entry name" value="Prot_kinase_dom"/>
</dbReference>
<proteinExistence type="predicted"/>
<dbReference type="GO" id="GO:0005524">
    <property type="term" value="F:ATP binding"/>
    <property type="evidence" value="ECO:0007669"/>
    <property type="project" value="UniProtKB-KW"/>
</dbReference>
<dbReference type="PANTHER" id="PTHR27001:SF931">
    <property type="entry name" value="OS11G0664100 PROTEIN"/>
    <property type="match status" value="1"/>
</dbReference>
<name>A0A7S2THI3_9EUKA</name>
<evidence type="ECO:0000256" key="1">
    <source>
        <dbReference type="ARBA" id="ARBA00022741"/>
    </source>
</evidence>
<dbReference type="InterPro" id="IPR001245">
    <property type="entry name" value="Ser-Thr/Tyr_kinase_cat_dom"/>
</dbReference>
<dbReference type="PROSITE" id="PS50011">
    <property type="entry name" value="PROTEIN_KINASE_DOM"/>
    <property type="match status" value="1"/>
</dbReference>
<protein>
    <recommendedName>
        <fullName evidence="3">Protein kinase domain-containing protein</fullName>
    </recommendedName>
</protein>
<keyword evidence="1" id="KW-0547">Nucleotide-binding</keyword>
<keyword evidence="2" id="KW-0067">ATP-binding</keyword>
<reference evidence="4" key="1">
    <citation type="submission" date="2021-01" db="EMBL/GenBank/DDBJ databases">
        <authorList>
            <person name="Corre E."/>
            <person name="Pelletier E."/>
            <person name="Niang G."/>
            <person name="Scheremetjew M."/>
            <person name="Finn R."/>
            <person name="Kale V."/>
            <person name="Holt S."/>
            <person name="Cochrane G."/>
            <person name="Meng A."/>
            <person name="Brown T."/>
            <person name="Cohen L."/>
        </authorList>
    </citation>
    <scope>NUCLEOTIDE SEQUENCE</scope>
    <source>
        <strain evidence="4">CCMP622</strain>
    </source>
</reference>
<dbReference type="GO" id="GO:0005886">
    <property type="term" value="C:plasma membrane"/>
    <property type="evidence" value="ECO:0007669"/>
    <property type="project" value="TreeGrafter"/>
</dbReference>
<dbReference type="SUPFAM" id="SSF56112">
    <property type="entry name" value="Protein kinase-like (PK-like)"/>
    <property type="match status" value="1"/>
</dbReference>
<evidence type="ECO:0000313" key="4">
    <source>
        <dbReference type="EMBL" id="CAD9750289.1"/>
    </source>
</evidence>
<sequence length="217" mass="24796">MGSVAATPEVSRIRRLTDGEFERMFKSGTFMGEESTHLMYKCILDGKQVAVFVVVAEEEELNYFRNKVKTLQNAKHKKIVGPIAYCDGKTPCVVLNLFKEGTLKDFLLRMRATGKDLDIQQKVRCSRDLADALYFLHRDHKGLLSWHRDLRPENIFMDNDGGCQLANFSISSMVVVSWLSFFWEGGGREGLTLEPCFNGRHTSRTPDTRHGTRHDDF</sequence>
<dbReference type="EMBL" id="HBHP01005056">
    <property type="protein sequence ID" value="CAD9750289.1"/>
    <property type="molecule type" value="Transcribed_RNA"/>
</dbReference>
<dbReference type="AlphaFoldDB" id="A0A7S2THI3"/>
<dbReference type="InterPro" id="IPR011009">
    <property type="entry name" value="Kinase-like_dom_sf"/>
</dbReference>
<dbReference type="PANTHER" id="PTHR27001">
    <property type="entry name" value="OS01G0253100 PROTEIN"/>
    <property type="match status" value="1"/>
</dbReference>
<gene>
    <name evidence="4" type="ORF">LSP00402_LOCUS3124</name>
</gene>
<accession>A0A7S2THI3</accession>
<dbReference type="Gene3D" id="1.10.510.10">
    <property type="entry name" value="Transferase(Phosphotransferase) domain 1"/>
    <property type="match status" value="1"/>
</dbReference>
<evidence type="ECO:0000259" key="3">
    <source>
        <dbReference type="PROSITE" id="PS50011"/>
    </source>
</evidence>
<dbReference type="Gene3D" id="3.30.200.20">
    <property type="entry name" value="Phosphorylase Kinase, domain 1"/>
    <property type="match status" value="1"/>
</dbReference>
<dbReference type="Pfam" id="PF07714">
    <property type="entry name" value="PK_Tyr_Ser-Thr"/>
    <property type="match status" value="1"/>
</dbReference>